<dbReference type="PANTHER" id="PTHR37944:SF1">
    <property type="entry name" value="PORIN B"/>
    <property type="match status" value="1"/>
</dbReference>
<dbReference type="InterPro" id="IPR038673">
    <property type="entry name" value="OprB_sf"/>
</dbReference>
<feature type="compositionally biased region" description="Low complexity" evidence="3">
    <location>
        <begin position="28"/>
        <end position="47"/>
    </location>
</feature>
<keyword evidence="5" id="KW-1185">Reference proteome</keyword>
<dbReference type="InterPro" id="IPR052932">
    <property type="entry name" value="OprB_Porin"/>
</dbReference>
<dbReference type="Pfam" id="PF04966">
    <property type="entry name" value="OprB"/>
    <property type="match status" value="1"/>
</dbReference>
<evidence type="ECO:0000313" key="5">
    <source>
        <dbReference type="Proteomes" id="UP001524547"/>
    </source>
</evidence>
<organism evidence="4 5">
    <name type="scientific">Rhizosaccharibacter radicis</name>
    <dbReference type="NCBI Taxonomy" id="2782605"/>
    <lineage>
        <taxon>Bacteria</taxon>
        <taxon>Pseudomonadati</taxon>
        <taxon>Pseudomonadota</taxon>
        <taxon>Alphaproteobacteria</taxon>
        <taxon>Acetobacterales</taxon>
        <taxon>Acetobacteraceae</taxon>
        <taxon>Rhizosaccharibacter</taxon>
    </lineage>
</organism>
<protein>
    <submittedName>
        <fullName evidence="4">Carbohydrate porin</fullName>
    </submittedName>
</protein>
<accession>A0ABT1VYD0</accession>
<proteinExistence type="inferred from homology"/>
<dbReference type="Gene3D" id="2.40.160.180">
    <property type="entry name" value="Carbohydrate-selective porin OprB"/>
    <property type="match status" value="1"/>
</dbReference>
<comment type="similarity">
    <text evidence="1 2">Belongs to the OprB family.</text>
</comment>
<feature type="region of interest" description="Disordered" evidence="3">
    <location>
        <begin position="28"/>
        <end position="71"/>
    </location>
</feature>
<comment type="caution">
    <text evidence="4">The sequence shown here is derived from an EMBL/GenBank/DDBJ whole genome shotgun (WGS) entry which is preliminary data.</text>
</comment>
<evidence type="ECO:0000256" key="1">
    <source>
        <dbReference type="ARBA" id="ARBA00008769"/>
    </source>
</evidence>
<name>A0ABT1VYD0_9PROT</name>
<reference evidence="4 5" key="1">
    <citation type="submission" date="2022-06" db="EMBL/GenBank/DDBJ databases">
        <title>Rhizosaccharibacter gen. nov. sp. nov. KSS12, endophytic bacteria isolated from sugarcane.</title>
        <authorList>
            <person name="Pitiwittayakul N."/>
        </authorList>
    </citation>
    <scope>NUCLEOTIDE SEQUENCE [LARGE SCALE GENOMIC DNA]</scope>
    <source>
        <strain evidence="4 5">KSS12</strain>
    </source>
</reference>
<evidence type="ECO:0000256" key="3">
    <source>
        <dbReference type="SAM" id="MobiDB-lite"/>
    </source>
</evidence>
<dbReference type="Proteomes" id="UP001524547">
    <property type="component" value="Unassembled WGS sequence"/>
</dbReference>
<sequence>MIRFPDPKRDVLLLLSACMLATGEARAQEGQPGVQTQQQPAIPAQPQGSTGITPDVTPSSEANGSLMERSNLLGDPGGVRAALARAGIGIALQETSEVLGNSSGGSHRGAIYEGLTAATLTIDTSKLFGLAGGTVNISAYQVHGRGLTANNIGNLDAVSSLEADRSLRLFELWYEQSLFDGHASLRIGKQAADQEFMISLYGSLFISSQFGWPPLPSLDLPGGANAYPLATPGVRLALHPTDDLTILTALYNGAPAGRSNADPQALDGGGTRFDVDDGAFVITEVQYAINHGDNAHGLPGIYRVGGYYNSNAVPDQRFDNAGRSLADPASNGTPLLHRRDWGIYAIFDQLLLHGSTPSGGLGAFGRFMGTRGDRNLASVYVEGGLTWRGIAASRPDDTLGVAAGFTRIGGQARALDRDAQRFSDALHPLRDGETDIELTYQAQITPWLAVQPDFQYVIHPGGRIADSVHPTHILGDAAVEGLRIAVTF</sequence>
<dbReference type="RefSeq" id="WP_422919690.1">
    <property type="nucleotide sequence ID" value="NZ_JAMZEJ010000005.1"/>
</dbReference>
<feature type="signal peptide" evidence="2">
    <location>
        <begin position="1"/>
        <end position="27"/>
    </location>
</feature>
<evidence type="ECO:0000256" key="2">
    <source>
        <dbReference type="RuleBase" id="RU363072"/>
    </source>
</evidence>
<dbReference type="PANTHER" id="PTHR37944">
    <property type="entry name" value="PORIN B"/>
    <property type="match status" value="1"/>
</dbReference>
<dbReference type="EMBL" id="JAMZEJ010000005">
    <property type="protein sequence ID" value="MCQ8240942.1"/>
    <property type="molecule type" value="Genomic_DNA"/>
</dbReference>
<gene>
    <name evidence="4" type="ORF">NFI88_08850</name>
</gene>
<dbReference type="InterPro" id="IPR007049">
    <property type="entry name" value="Carb-sel_porin_OprB"/>
</dbReference>
<feature type="compositionally biased region" description="Polar residues" evidence="3">
    <location>
        <begin position="48"/>
        <end position="63"/>
    </location>
</feature>
<feature type="chain" id="PRO_5044981150" evidence="2">
    <location>
        <begin position="28"/>
        <end position="488"/>
    </location>
</feature>
<keyword evidence="2" id="KW-0732">Signal</keyword>
<evidence type="ECO:0000313" key="4">
    <source>
        <dbReference type="EMBL" id="MCQ8240942.1"/>
    </source>
</evidence>